<keyword evidence="1" id="KW-0805">Transcription regulation</keyword>
<dbReference type="SUPFAM" id="SSF46689">
    <property type="entry name" value="Homeodomain-like"/>
    <property type="match status" value="1"/>
</dbReference>
<keyword evidence="3" id="KW-0804">Transcription</keyword>
<sequence length="277" mass="32399">MKEKEMLPVHVLPNTPFMVSEKKVAFGQHFLHHRIHFYAIIWFTEDQDIHYIDFEPYPIKKNTVFLIAKNQVHAIPSQSLPNARVVVFSEEFFHAITETAINQLFLPFENKGIAIPKDKLTELKQLFFLLQSEFQGECDMKLLKMYTKAFLLILHRFTNALPLSFSHKDERIIRLLQLIESNFKTQQPVTFYAAQVGLSPKRMNEILKESLGFTLNQLCNQLLLLESKRSLQDVGQSIKQIAYQLGFSDQSYFSRYFRKNTNMSPEQFRESTTRGAL</sequence>
<feature type="domain" description="HTH araC/xylS-type" evidence="4">
    <location>
        <begin position="173"/>
        <end position="271"/>
    </location>
</feature>
<evidence type="ECO:0000313" key="6">
    <source>
        <dbReference type="Proteomes" id="UP001142592"/>
    </source>
</evidence>
<name>A0A9X3DD83_9SPHI</name>
<evidence type="ECO:0000259" key="4">
    <source>
        <dbReference type="PROSITE" id="PS01124"/>
    </source>
</evidence>
<gene>
    <name evidence="5" type="ORF">OQZ29_09780</name>
</gene>
<dbReference type="InterPro" id="IPR020449">
    <property type="entry name" value="Tscrpt_reg_AraC-type_HTH"/>
</dbReference>
<dbReference type="Gene3D" id="1.10.10.60">
    <property type="entry name" value="Homeodomain-like"/>
    <property type="match status" value="1"/>
</dbReference>
<dbReference type="Pfam" id="PF12833">
    <property type="entry name" value="HTH_18"/>
    <property type="match status" value="1"/>
</dbReference>
<accession>A0A9X3DD83</accession>
<dbReference type="InterPro" id="IPR018060">
    <property type="entry name" value="HTH_AraC"/>
</dbReference>
<dbReference type="PANTHER" id="PTHR43280:SF32">
    <property type="entry name" value="TRANSCRIPTIONAL REGULATORY PROTEIN"/>
    <property type="match status" value="1"/>
</dbReference>
<dbReference type="RefSeq" id="WP_266269076.1">
    <property type="nucleotide sequence ID" value="NZ_JAPJUH010000003.1"/>
</dbReference>
<evidence type="ECO:0000256" key="2">
    <source>
        <dbReference type="ARBA" id="ARBA00023125"/>
    </source>
</evidence>
<protein>
    <submittedName>
        <fullName evidence="5">AraC family transcriptional regulator</fullName>
    </submittedName>
</protein>
<reference evidence="5" key="1">
    <citation type="submission" date="2022-11" db="EMBL/GenBank/DDBJ databases">
        <authorList>
            <person name="Graham C."/>
            <person name="Newman J.D."/>
        </authorList>
    </citation>
    <scope>NUCLEOTIDE SEQUENCE</scope>
    <source>
        <strain evidence="5">DSM 19486</strain>
    </source>
</reference>
<evidence type="ECO:0000256" key="1">
    <source>
        <dbReference type="ARBA" id="ARBA00023015"/>
    </source>
</evidence>
<dbReference type="PANTHER" id="PTHR43280">
    <property type="entry name" value="ARAC-FAMILY TRANSCRIPTIONAL REGULATOR"/>
    <property type="match status" value="1"/>
</dbReference>
<dbReference type="Proteomes" id="UP001142592">
    <property type="component" value="Unassembled WGS sequence"/>
</dbReference>
<dbReference type="GO" id="GO:0043565">
    <property type="term" value="F:sequence-specific DNA binding"/>
    <property type="evidence" value="ECO:0007669"/>
    <property type="project" value="InterPro"/>
</dbReference>
<evidence type="ECO:0000313" key="5">
    <source>
        <dbReference type="EMBL" id="MCX3265036.1"/>
    </source>
</evidence>
<dbReference type="PRINTS" id="PR00032">
    <property type="entry name" value="HTHARAC"/>
</dbReference>
<dbReference type="SMART" id="SM00342">
    <property type="entry name" value="HTH_ARAC"/>
    <property type="match status" value="1"/>
</dbReference>
<comment type="caution">
    <text evidence="5">The sequence shown here is derived from an EMBL/GenBank/DDBJ whole genome shotgun (WGS) entry which is preliminary data.</text>
</comment>
<proteinExistence type="predicted"/>
<keyword evidence="2" id="KW-0238">DNA-binding</keyword>
<evidence type="ECO:0000256" key="3">
    <source>
        <dbReference type="ARBA" id="ARBA00023163"/>
    </source>
</evidence>
<dbReference type="EMBL" id="JAPJUH010000003">
    <property type="protein sequence ID" value="MCX3265036.1"/>
    <property type="molecule type" value="Genomic_DNA"/>
</dbReference>
<dbReference type="InterPro" id="IPR009057">
    <property type="entry name" value="Homeodomain-like_sf"/>
</dbReference>
<organism evidence="5 6">
    <name type="scientific">Pedobacter agri</name>
    <dbReference type="NCBI Taxonomy" id="454586"/>
    <lineage>
        <taxon>Bacteria</taxon>
        <taxon>Pseudomonadati</taxon>
        <taxon>Bacteroidota</taxon>
        <taxon>Sphingobacteriia</taxon>
        <taxon>Sphingobacteriales</taxon>
        <taxon>Sphingobacteriaceae</taxon>
        <taxon>Pedobacter</taxon>
    </lineage>
</organism>
<dbReference type="PROSITE" id="PS01124">
    <property type="entry name" value="HTH_ARAC_FAMILY_2"/>
    <property type="match status" value="1"/>
</dbReference>
<dbReference type="AlphaFoldDB" id="A0A9X3DD83"/>
<dbReference type="GO" id="GO:0003700">
    <property type="term" value="F:DNA-binding transcription factor activity"/>
    <property type="evidence" value="ECO:0007669"/>
    <property type="project" value="InterPro"/>
</dbReference>
<keyword evidence="6" id="KW-1185">Reference proteome</keyword>